<dbReference type="RefSeq" id="WP_092762868.1">
    <property type="nucleotide sequence ID" value="NZ_CAXBJT010000037.1"/>
</dbReference>
<proteinExistence type="predicted"/>
<name>A0A1H7NR97_9RHOB</name>
<dbReference type="STRING" id="188906.SAMN04488526_2279"/>
<keyword evidence="1" id="KW-0175">Coiled coil</keyword>
<evidence type="ECO:0000313" key="3">
    <source>
        <dbReference type="EMBL" id="SEL25861.1"/>
    </source>
</evidence>
<evidence type="ECO:0000256" key="1">
    <source>
        <dbReference type="SAM" id="Coils"/>
    </source>
</evidence>
<dbReference type="Proteomes" id="UP000199283">
    <property type="component" value="Unassembled WGS sequence"/>
</dbReference>
<accession>A0A1H7NR97</accession>
<feature type="coiled-coil region" evidence="1">
    <location>
        <begin position="11"/>
        <end position="58"/>
    </location>
</feature>
<dbReference type="AlphaFoldDB" id="A0A1H7NR97"/>
<keyword evidence="4" id="KW-1185">Reference proteome</keyword>
<sequence>MAEQADMDSALARLEAALTVAVDALEQAEAVADKGADVKRLEDELAQAHQKIATLEQLDRDREAALDTALTRARTAEDRSVEAASSAPSDNTAALETEIAELRTARAQDLAEMKALLAELEPMLETSNA</sequence>
<reference evidence="3 4" key="1">
    <citation type="submission" date="2016-10" db="EMBL/GenBank/DDBJ databases">
        <authorList>
            <person name="de Groot N.N."/>
        </authorList>
    </citation>
    <scope>NUCLEOTIDE SEQUENCE [LARGE SCALE GENOMIC DNA]</scope>
    <source>
        <strain evidence="3 4">DSM 14858</strain>
    </source>
</reference>
<organism evidence="3 4">
    <name type="scientific">Jannaschia helgolandensis</name>
    <dbReference type="NCBI Taxonomy" id="188906"/>
    <lineage>
        <taxon>Bacteria</taxon>
        <taxon>Pseudomonadati</taxon>
        <taxon>Pseudomonadota</taxon>
        <taxon>Alphaproteobacteria</taxon>
        <taxon>Rhodobacterales</taxon>
        <taxon>Roseobacteraceae</taxon>
        <taxon>Jannaschia</taxon>
    </lineage>
</organism>
<evidence type="ECO:0000256" key="2">
    <source>
        <dbReference type="SAM" id="MobiDB-lite"/>
    </source>
</evidence>
<protein>
    <submittedName>
        <fullName evidence="3">Uncharacterized protein</fullName>
    </submittedName>
</protein>
<evidence type="ECO:0000313" key="4">
    <source>
        <dbReference type="Proteomes" id="UP000199283"/>
    </source>
</evidence>
<feature type="region of interest" description="Disordered" evidence="2">
    <location>
        <begin position="73"/>
        <end position="96"/>
    </location>
</feature>
<dbReference type="EMBL" id="FNZQ01000004">
    <property type="protein sequence ID" value="SEL25861.1"/>
    <property type="molecule type" value="Genomic_DNA"/>
</dbReference>
<gene>
    <name evidence="3" type="ORF">SAMN04488526_2279</name>
</gene>